<sequence length="942" mass="106000">MPLLSAKFFMPPPAAKALKRTALLDFLQQAHSKPLIILQAAAGFGKTTLLAHWLSELGTQEYATWLTLDPADADVGRFLTYWIYALRRLSPYTQAIGQQALEALAARQTHQPLDLENILASVCDELALPETQLTCLATEPPFATTPYQISNDTRPPPRYLVVLDDAQVIQAPALAACIEFLLQALPPNVTLILASRLPLPLPLGRLAARQAVAILDESALAFTETEIQQLAQAQAGCVYRSEILTEIAQKTAGWPAAVALLFQAQAHMHAQDQTQPISTDEVTSAESIRHLLAHPPEVLVDFLLQDIFAHLPEDLQHFIWLLTHFDLFCADLLDAVCRASHPPLPTGNAQRLQVLQQQGLWLVAQDAQGQWFKLHPLSQALLTHAQPAPTHWSQTQLCQFYQAASRWYASQAHMRAALEYALAAQDTQGVLYWVQQAYPSYLVTQDLARVLAWRLELPESIWETAIHLHILYTWALACAGQLDMSYAQVQKLLADAEIAPANAGQLGVIQAQIAQGRGDLATANQLALEAYHRLNPHLAVWQFAALSLLTENYTRLKRFKSARGYNRAAQALAHKTQQVELEQKALVDYIALELAKGHMQALDAPLAQGLALAQAYPQQARQASYGRLLVYQAYRKAGQGQLQSACVDLNQALPLLKRTRDLFSLAAYLLLADIEVCYQRPEQAFVHLSQAERLMHIWDVPSIYYLAWITVSKAQLWIDEGKYELAETWLLQIECALTDNTVKPPNYLDDLDERVRALRLRLAILQQKNQQVHTLLAQLTPMKSGVQGLASQLQQALFLWQQEDFTSAYAHLDFLLIQMQTQMHYWPLLNAEPQLVRMLEEYPKKRPAYTWLQQQAWLLEKWQHKKPTQTPKPSVAKVEPLSQREAKVLALAAQGLSNQAIAERLFISLHTVKTHMRHILRKLDARSRMQAVQKARVLGWFQ</sequence>
<dbReference type="Pfam" id="PF13191">
    <property type="entry name" value="AAA_16"/>
    <property type="match status" value="1"/>
</dbReference>
<evidence type="ECO:0000256" key="3">
    <source>
        <dbReference type="ARBA" id="ARBA00023163"/>
    </source>
</evidence>
<dbReference type="InterPro" id="IPR027417">
    <property type="entry name" value="P-loop_NTPase"/>
</dbReference>
<name>A0A1H6TIT5_9GAMM</name>
<evidence type="ECO:0000256" key="2">
    <source>
        <dbReference type="ARBA" id="ARBA00023125"/>
    </source>
</evidence>
<evidence type="ECO:0000313" key="6">
    <source>
        <dbReference type="Proteomes" id="UP000242999"/>
    </source>
</evidence>
<keyword evidence="1" id="KW-0805">Transcription regulation</keyword>
<organism evidence="5 6">
    <name type="scientific">Allopseudospirillum japonicum</name>
    <dbReference type="NCBI Taxonomy" id="64971"/>
    <lineage>
        <taxon>Bacteria</taxon>
        <taxon>Pseudomonadati</taxon>
        <taxon>Pseudomonadota</taxon>
        <taxon>Gammaproteobacteria</taxon>
        <taxon>Oceanospirillales</taxon>
        <taxon>Oceanospirillaceae</taxon>
        <taxon>Allopseudospirillum</taxon>
    </lineage>
</organism>
<dbReference type="Proteomes" id="UP000242999">
    <property type="component" value="Unassembled WGS sequence"/>
</dbReference>
<dbReference type="EMBL" id="FNYH01000010">
    <property type="protein sequence ID" value="SEI79216.1"/>
    <property type="molecule type" value="Genomic_DNA"/>
</dbReference>
<dbReference type="InterPro" id="IPR036388">
    <property type="entry name" value="WH-like_DNA-bd_sf"/>
</dbReference>
<dbReference type="STRING" id="64971.SAMN05421831_11082"/>
<evidence type="ECO:0000259" key="4">
    <source>
        <dbReference type="PROSITE" id="PS50043"/>
    </source>
</evidence>
<proteinExistence type="predicted"/>
<evidence type="ECO:0000256" key="1">
    <source>
        <dbReference type="ARBA" id="ARBA00023015"/>
    </source>
</evidence>
<dbReference type="SUPFAM" id="SSF46894">
    <property type="entry name" value="C-terminal effector domain of the bipartite response regulators"/>
    <property type="match status" value="1"/>
</dbReference>
<keyword evidence="6" id="KW-1185">Reference proteome</keyword>
<dbReference type="Pfam" id="PF25873">
    <property type="entry name" value="WHD_MalT"/>
    <property type="match status" value="1"/>
</dbReference>
<dbReference type="SMART" id="SM00421">
    <property type="entry name" value="HTH_LUXR"/>
    <property type="match status" value="1"/>
</dbReference>
<dbReference type="PANTHER" id="PTHR44688">
    <property type="entry name" value="DNA-BINDING TRANSCRIPTIONAL ACTIVATOR DEVR_DOSR"/>
    <property type="match status" value="1"/>
</dbReference>
<protein>
    <submittedName>
        <fullName evidence="5">LuxR family transcriptional regulator, maltose regulon positive regulatory protein</fullName>
    </submittedName>
</protein>
<dbReference type="PROSITE" id="PS50043">
    <property type="entry name" value="HTH_LUXR_2"/>
    <property type="match status" value="1"/>
</dbReference>
<dbReference type="RefSeq" id="WP_093311139.1">
    <property type="nucleotide sequence ID" value="NZ_FNYH01000010.1"/>
</dbReference>
<dbReference type="PRINTS" id="PR00038">
    <property type="entry name" value="HTHLUXR"/>
</dbReference>
<dbReference type="GO" id="GO:0006355">
    <property type="term" value="P:regulation of DNA-templated transcription"/>
    <property type="evidence" value="ECO:0007669"/>
    <property type="project" value="InterPro"/>
</dbReference>
<dbReference type="Gene3D" id="1.10.10.10">
    <property type="entry name" value="Winged helix-like DNA-binding domain superfamily/Winged helix DNA-binding domain"/>
    <property type="match status" value="1"/>
</dbReference>
<keyword evidence="3" id="KW-0804">Transcription</keyword>
<dbReference type="InterPro" id="IPR041664">
    <property type="entry name" value="AAA_16"/>
</dbReference>
<dbReference type="Pfam" id="PF00196">
    <property type="entry name" value="GerE"/>
    <property type="match status" value="1"/>
</dbReference>
<accession>A0A1H6TIT5</accession>
<keyword evidence="2" id="KW-0238">DNA-binding</keyword>
<gene>
    <name evidence="5" type="ORF">SAMN05421831_11082</name>
</gene>
<dbReference type="InterPro" id="IPR059106">
    <property type="entry name" value="WHD_MalT"/>
</dbReference>
<dbReference type="PROSITE" id="PS00622">
    <property type="entry name" value="HTH_LUXR_1"/>
    <property type="match status" value="1"/>
</dbReference>
<dbReference type="InterPro" id="IPR016032">
    <property type="entry name" value="Sig_transdc_resp-reg_C-effctor"/>
</dbReference>
<dbReference type="OrthoDB" id="1123107at2"/>
<dbReference type="AlphaFoldDB" id="A0A1H6TIT5"/>
<dbReference type="GO" id="GO:0003677">
    <property type="term" value="F:DNA binding"/>
    <property type="evidence" value="ECO:0007669"/>
    <property type="project" value="UniProtKB-KW"/>
</dbReference>
<dbReference type="InterPro" id="IPR000792">
    <property type="entry name" value="Tscrpt_reg_LuxR_C"/>
</dbReference>
<dbReference type="PANTHER" id="PTHR44688:SF16">
    <property type="entry name" value="DNA-BINDING TRANSCRIPTIONAL ACTIVATOR DEVR_DOSR"/>
    <property type="match status" value="1"/>
</dbReference>
<dbReference type="InterPro" id="IPR011990">
    <property type="entry name" value="TPR-like_helical_dom_sf"/>
</dbReference>
<feature type="domain" description="HTH luxR-type" evidence="4">
    <location>
        <begin position="874"/>
        <end position="939"/>
    </location>
</feature>
<dbReference type="Gene3D" id="1.25.40.10">
    <property type="entry name" value="Tetratricopeptide repeat domain"/>
    <property type="match status" value="1"/>
</dbReference>
<reference evidence="6" key="1">
    <citation type="submission" date="2016-10" db="EMBL/GenBank/DDBJ databases">
        <authorList>
            <person name="Varghese N."/>
            <person name="Submissions S."/>
        </authorList>
    </citation>
    <scope>NUCLEOTIDE SEQUENCE [LARGE SCALE GENOMIC DNA]</scope>
    <source>
        <strain evidence="6">DSM 7165</strain>
    </source>
</reference>
<dbReference type="CDD" id="cd06170">
    <property type="entry name" value="LuxR_C_like"/>
    <property type="match status" value="1"/>
</dbReference>
<evidence type="ECO:0000313" key="5">
    <source>
        <dbReference type="EMBL" id="SEI79216.1"/>
    </source>
</evidence>
<dbReference type="SUPFAM" id="SSF52540">
    <property type="entry name" value="P-loop containing nucleoside triphosphate hydrolases"/>
    <property type="match status" value="1"/>
</dbReference>